<dbReference type="CDD" id="cd13840">
    <property type="entry name" value="SMBP_like"/>
    <property type="match status" value="1"/>
</dbReference>
<dbReference type="InterPro" id="IPR031877">
    <property type="entry name" value="SmbP"/>
</dbReference>
<evidence type="ECO:0000313" key="4">
    <source>
        <dbReference type="Proteomes" id="UP000237423"/>
    </source>
</evidence>
<organism evidence="3 4">
    <name type="scientific">Methylovulum psychrotolerans</name>
    <dbReference type="NCBI Taxonomy" id="1704499"/>
    <lineage>
        <taxon>Bacteria</taxon>
        <taxon>Pseudomonadati</taxon>
        <taxon>Pseudomonadota</taxon>
        <taxon>Gammaproteobacteria</taxon>
        <taxon>Methylococcales</taxon>
        <taxon>Methylococcaceae</taxon>
        <taxon>Methylovulum</taxon>
    </lineage>
</organism>
<evidence type="ECO:0000256" key="2">
    <source>
        <dbReference type="SAM" id="SignalP"/>
    </source>
</evidence>
<gene>
    <name evidence="3" type="primary">smbP_1</name>
    <name evidence="3" type="ORF">AADEFJLK_02879</name>
</gene>
<keyword evidence="2" id="KW-0732">Signal</keyword>
<accession>A0A2S5CKT6</accession>
<dbReference type="GO" id="GO:0046872">
    <property type="term" value="F:metal ion binding"/>
    <property type="evidence" value="ECO:0007669"/>
    <property type="project" value="InterPro"/>
</dbReference>
<proteinExistence type="predicted"/>
<dbReference type="Pfam" id="PF16785">
    <property type="entry name" value="SMBP"/>
    <property type="match status" value="1"/>
</dbReference>
<protein>
    <submittedName>
        <fullName evidence="3">Metal-binding protein SmbP</fullName>
    </submittedName>
</protein>
<comment type="caution">
    <text evidence="3">The sequence shown here is derived from an EMBL/GenBank/DDBJ whole genome shotgun (WGS) entry which is preliminary data.</text>
</comment>
<feature type="region of interest" description="Disordered" evidence="1">
    <location>
        <begin position="46"/>
        <end position="65"/>
    </location>
</feature>
<dbReference type="RefSeq" id="WP_103974738.1">
    <property type="nucleotide sequence ID" value="NZ_PGFZ01000006.1"/>
</dbReference>
<feature type="chain" id="PRO_5015732947" evidence="2">
    <location>
        <begin position="27"/>
        <end position="105"/>
    </location>
</feature>
<evidence type="ECO:0000313" key="3">
    <source>
        <dbReference type="EMBL" id="POZ51429.1"/>
    </source>
</evidence>
<sequence length="105" mass="10834">MKNNTMKIAALCLGISLAGASFATYAAESHIAEAIKHAEAAAKATDGKTITEHAETAKTHASAASEHLTAGIKSLNDAIDHGKMGHAELAKKSTEEAVSHLKDAQ</sequence>
<evidence type="ECO:0000256" key="1">
    <source>
        <dbReference type="SAM" id="MobiDB-lite"/>
    </source>
</evidence>
<dbReference type="Proteomes" id="UP000237423">
    <property type="component" value="Unassembled WGS sequence"/>
</dbReference>
<name>A0A2S5CKT6_9GAMM</name>
<dbReference type="AlphaFoldDB" id="A0A2S5CKT6"/>
<feature type="compositionally biased region" description="Basic and acidic residues" evidence="1">
    <location>
        <begin position="46"/>
        <end position="58"/>
    </location>
</feature>
<feature type="signal peptide" evidence="2">
    <location>
        <begin position="1"/>
        <end position="26"/>
    </location>
</feature>
<reference evidence="3 4" key="1">
    <citation type="submission" date="2017-11" db="EMBL/GenBank/DDBJ databases">
        <title>Draft Genome Sequence of Methylobacter psychrotolerans Sph1T, an Obligate Methanotroph from Low-Temperature Environments.</title>
        <authorList>
            <person name="Oshkin I.Y."/>
            <person name="Miroshnikov K."/>
            <person name="Belova S.E."/>
            <person name="Korzhenkov A."/>
            <person name="Toshchakov S.V."/>
            <person name="Dedysh S.N."/>
        </authorList>
    </citation>
    <scope>NUCLEOTIDE SEQUENCE [LARGE SCALE GENOMIC DNA]</scope>
    <source>
        <strain evidence="3 4">Sph1</strain>
    </source>
</reference>
<dbReference type="Gene3D" id="1.20.120.660">
    <property type="entry name" value="IL-4 antagonist (De novo design) like domain"/>
    <property type="match status" value="1"/>
</dbReference>
<dbReference type="EMBL" id="PGFZ01000006">
    <property type="protein sequence ID" value="POZ51429.1"/>
    <property type="molecule type" value="Genomic_DNA"/>
</dbReference>